<dbReference type="InterPro" id="IPR001173">
    <property type="entry name" value="Glyco_trans_2-like"/>
</dbReference>
<protein>
    <submittedName>
        <fullName evidence="3">Glycosyltransferase</fullName>
    </submittedName>
</protein>
<evidence type="ECO:0000313" key="4">
    <source>
        <dbReference type="Proteomes" id="UP000607397"/>
    </source>
</evidence>
<dbReference type="AlphaFoldDB" id="A0A8K1ZYS3"/>
<organism evidence="3 4">
    <name type="scientific">Petrachloros mirabilis ULC683</name>
    <dbReference type="NCBI Taxonomy" id="2781853"/>
    <lineage>
        <taxon>Bacteria</taxon>
        <taxon>Bacillati</taxon>
        <taxon>Cyanobacteriota</taxon>
        <taxon>Cyanophyceae</taxon>
        <taxon>Synechococcales</taxon>
        <taxon>Petrachlorosaceae</taxon>
        <taxon>Petrachloros</taxon>
        <taxon>Petrachloros mirabilis</taxon>
    </lineage>
</organism>
<dbReference type="Pfam" id="PF00535">
    <property type="entry name" value="Glycos_transf_2"/>
    <property type="match status" value="1"/>
</dbReference>
<name>A0A8K1ZYS3_9CYAN</name>
<sequence length="361" mass="41573">MKQTPCWQQSCLHHSISYSPPFVFPAIFASMIHSDLVSVIIPTYNRARLLLDALESVKCQTYRPIEVIVVDDGSTDDTQEAVKYFLEDNSSEDFQISYFSQENKGPSAARNTGLNAASGEYIQFLDSDDLIHRLKIEIQVGLLKVYPQIQCIFSERFSFTGLPDWEDINPEILNFKIFRGHELYCSFNALINSGIYRKEICMLAGLWNEEMHLCEDLEFNLRVLNLCDEIIYIKSNLAGYRQHDGDQMTTSLSKNETRYANLSGFKYLQESAQTKVANPDPKLFEAIGILYNRLALDFMLYGDRAGALKTIDSCRQMPLSQPRLRRLAILRLLAYLPSSWLWVIWKVNEYYRAARSFKLAN</sequence>
<keyword evidence="1" id="KW-1133">Transmembrane helix</keyword>
<dbReference type="SUPFAM" id="SSF53448">
    <property type="entry name" value="Nucleotide-diphospho-sugar transferases"/>
    <property type="match status" value="1"/>
</dbReference>
<dbReference type="Gene3D" id="3.90.550.10">
    <property type="entry name" value="Spore Coat Polysaccharide Biosynthesis Protein SpsA, Chain A"/>
    <property type="match status" value="1"/>
</dbReference>
<keyword evidence="1" id="KW-0812">Transmembrane</keyword>
<accession>A0A8K1ZYS3</accession>
<dbReference type="InterPro" id="IPR029044">
    <property type="entry name" value="Nucleotide-diphossugar_trans"/>
</dbReference>
<gene>
    <name evidence="3" type="ORF">GS597_14250</name>
</gene>
<reference evidence="3" key="1">
    <citation type="submission" date="2019-12" db="EMBL/GenBank/DDBJ databases">
        <title>High-Quality draft genome sequences of three cyanobacteria isolated from the limestone walls of the Old Cathedral of Coimbra.</title>
        <authorList>
            <person name="Tiago I."/>
            <person name="Soares F."/>
            <person name="Portugal A."/>
        </authorList>
    </citation>
    <scope>NUCLEOTIDE SEQUENCE [LARGE SCALE GENOMIC DNA]</scope>
    <source>
        <strain evidence="3">C</strain>
    </source>
</reference>
<keyword evidence="4" id="KW-1185">Reference proteome</keyword>
<comment type="caution">
    <text evidence="3">The sequence shown here is derived from an EMBL/GenBank/DDBJ whole genome shotgun (WGS) entry which is preliminary data.</text>
</comment>
<proteinExistence type="predicted"/>
<feature type="domain" description="Glycosyltransferase 2-like" evidence="2">
    <location>
        <begin position="38"/>
        <end position="192"/>
    </location>
</feature>
<evidence type="ECO:0000256" key="1">
    <source>
        <dbReference type="SAM" id="Phobius"/>
    </source>
</evidence>
<evidence type="ECO:0000313" key="3">
    <source>
        <dbReference type="EMBL" id="NCJ07649.1"/>
    </source>
</evidence>
<dbReference type="EMBL" id="WVIC01000030">
    <property type="protein sequence ID" value="NCJ07649.1"/>
    <property type="molecule type" value="Genomic_DNA"/>
</dbReference>
<dbReference type="GO" id="GO:0016758">
    <property type="term" value="F:hexosyltransferase activity"/>
    <property type="evidence" value="ECO:0007669"/>
    <property type="project" value="UniProtKB-ARBA"/>
</dbReference>
<keyword evidence="1" id="KW-0472">Membrane</keyword>
<dbReference type="CDD" id="cd00761">
    <property type="entry name" value="Glyco_tranf_GTA_type"/>
    <property type="match status" value="1"/>
</dbReference>
<evidence type="ECO:0000259" key="2">
    <source>
        <dbReference type="Pfam" id="PF00535"/>
    </source>
</evidence>
<dbReference type="PANTHER" id="PTHR22916:SF3">
    <property type="entry name" value="UDP-GLCNAC:BETAGAL BETA-1,3-N-ACETYLGLUCOSAMINYLTRANSFERASE-LIKE PROTEIN 1"/>
    <property type="match status" value="1"/>
</dbReference>
<dbReference type="Proteomes" id="UP000607397">
    <property type="component" value="Unassembled WGS sequence"/>
</dbReference>
<dbReference type="RefSeq" id="WP_161826128.1">
    <property type="nucleotide sequence ID" value="NZ_WVIC01000030.1"/>
</dbReference>
<dbReference type="PANTHER" id="PTHR22916">
    <property type="entry name" value="GLYCOSYLTRANSFERASE"/>
    <property type="match status" value="1"/>
</dbReference>
<feature type="transmembrane region" description="Helical" evidence="1">
    <location>
        <begin position="327"/>
        <end position="345"/>
    </location>
</feature>